<name>A0A0F9CMK5_9ZZZZ</name>
<accession>A0A0F9CMK5</accession>
<proteinExistence type="predicted"/>
<organism evidence="1">
    <name type="scientific">marine sediment metagenome</name>
    <dbReference type="NCBI Taxonomy" id="412755"/>
    <lineage>
        <taxon>unclassified sequences</taxon>
        <taxon>metagenomes</taxon>
        <taxon>ecological metagenomes</taxon>
    </lineage>
</organism>
<gene>
    <name evidence="1" type="ORF">LCGC14_2304110</name>
</gene>
<dbReference type="EMBL" id="LAZR01032548">
    <property type="protein sequence ID" value="KKL50578.1"/>
    <property type="molecule type" value="Genomic_DNA"/>
</dbReference>
<dbReference type="AlphaFoldDB" id="A0A0F9CMK5"/>
<comment type="caution">
    <text evidence="1">The sequence shown here is derived from an EMBL/GenBank/DDBJ whole genome shotgun (WGS) entry which is preliminary data.</text>
</comment>
<reference evidence="1" key="1">
    <citation type="journal article" date="2015" name="Nature">
        <title>Complex archaea that bridge the gap between prokaryotes and eukaryotes.</title>
        <authorList>
            <person name="Spang A."/>
            <person name="Saw J.H."/>
            <person name="Jorgensen S.L."/>
            <person name="Zaremba-Niedzwiedzka K."/>
            <person name="Martijn J."/>
            <person name="Lind A.E."/>
            <person name="van Eijk R."/>
            <person name="Schleper C."/>
            <person name="Guy L."/>
            <person name="Ettema T.J."/>
        </authorList>
    </citation>
    <scope>NUCLEOTIDE SEQUENCE</scope>
</reference>
<protein>
    <submittedName>
        <fullName evidence="1">Uncharacterized protein</fullName>
    </submittedName>
</protein>
<sequence>MILHTCIECDYFELIPVADVCPAMQKYTCPECRTVQWIRHSRWDPETYSEDMVVVDEETKSVRILHN</sequence>
<evidence type="ECO:0000313" key="1">
    <source>
        <dbReference type="EMBL" id="KKL50578.1"/>
    </source>
</evidence>